<evidence type="ECO:0000313" key="3">
    <source>
        <dbReference type="Proteomes" id="UP000799441"/>
    </source>
</evidence>
<evidence type="ECO:0000256" key="1">
    <source>
        <dbReference type="SAM" id="SignalP"/>
    </source>
</evidence>
<dbReference type="Proteomes" id="UP000799441">
    <property type="component" value="Unassembled WGS sequence"/>
</dbReference>
<reference evidence="2" key="1">
    <citation type="journal article" date="2020" name="Stud. Mycol.">
        <title>101 Dothideomycetes genomes: a test case for predicting lifestyles and emergence of pathogens.</title>
        <authorList>
            <person name="Haridas S."/>
            <person name="Albert R."/>
            <person name="Binder M."/>
            <person name="Bloem J."/>
            <person name="Labutti K."/>
            <person name="Salamov A."/>
            <person name="Andreopoulos B."/>
            <person name="Baker S."/>
            <person name="Barry K."/>
            <person name="Bills G."/>
            <person name="Bluhm B."/>
            <person name="Cannon C."/>
            <person name="Castanera R."/>
            <person name="Culley D."/>
            <person name="Daum C."/>
            <person name="Ezra D."/>
            <person name="Gonzalez J."/>
            <person name="Henrissat B."/>
            <person name="Kuo A."/>
            <person name="Liang C."/>
            <person name="Lipzen A."/>
            <person name="Lutzoni F."/>
            <person name="Magnuson J."/>
            <person name="Mondo S."/>
            <person name="Nolan M."/>
            <person name="Ohm R."/>
            <person name="Pangilinan J."/>
            <person name="Park H.-J."/>
            <person name="Ramirez L."/>
            <person name="Alfaro M."/>
            <person name="Sun H."/>
            <person name="Tritt A."/>
            <person name="Yoshinaga Y."/>
            <person name="Zwiers L.-H."/>
            <person name="Turgeon B."/>
            <person name="Goodwin S."/>
            <person name="Spatafora J."/>
            <person name="Crous P."/>
            <person name="Grigoriev I."/>
        </authorList>
    </citation>
    <scope>NUCLEOTIDE SEQUENCE</scope>
    <source>
        <strain evidence="2">CBS 116435</strain>
    </source>
</reference>
<gene>
    <name evidence="2" type="ORF">K431DRAFT_311091</name>
</gene>
<feature type="chain" id="PRO_5040203241" description="Apple domain-containing protein" evidence="1">
    <location>
        <begin position="19"/>
        <end position="353"/>
    </location>
</feature>
<keyword evidence="3" id="KW-1185">Reference proteome</keyword>
<name>A0A9P4UQX8_9PEZI</name>
<dbReference type="AlphaFoldDB" id="A0A9P4UQX8"/>
<keyword evidence="1" id="KW-0732">Signal</keyword>
<feature type="signal peptide" evidence="1">
    <location>
        <begin position="1"/>
        <end position="18"/>
    </location>
</feature>
<evidence type="ECO:0008006" key="4">
    <source>
        <dbReference type="Google" id="ProtNLM"/>
    </source>
</evidence>
<dbReference type="EMBL" id="MU003777">
    <property type="protein sequence ID" value="KAF2723329.1"/>
    <property type="molecule type" value="Genomic_DNA"/>
</dbReference>
<comment type="caution">
    <text evidence="2">The sequence shown here is derived from an EMBL/GenBank/DDBJ whole genome shotgun (WGS) entry which is preliminary data.</text>
</comment>
<proteinExistence type="predicted"/>
<organism evidence="2 3">
    <name type="scientific">Polychaeton citri CBS 116435</name>
    <dbReference type="NCBI Taxonomy" id="1314669"/>
    <lineage>
        <taxon>Eukaryota</taxon>
        <taxon>Fungi</taxon>
        <taxon>Dikarya</taxon>
        <taxon>Ascomycota</taxon>
        <taxon>Pezizomycotina</taxon>
        <taxon>Dothideomycetes</taxon>
        <taxon>Dothideomycetidae</taxon>
        <taxon>Capnodiales</taxon>
        <taxon>Capnodiaceae</taxon>
        <taxon>Polychaeton</taxon>
    </lineage>
</organism>
<protein>
    <recommendedName>
        <fullName evidence="4">Apple domain-containing protein</fullName>
    </recommendedName>
</protein>
<accession>A0A9P4UQX8</accession>
<evidence type="ECO:0000313" key="2">
    <source>
        <dbReference type="EMBL" id="KAF2723329.1"/>
    </source>
</evidence>
<sequence>MRLVNVLATLATLGLASASPPAYGSLSSYYNASSTTTLNSSAACPVSAPADSGSCETSTTIYETTTWYNYSSHEWTYAETTTRTPTWTSTSVIGPTVTATYNDTYSYSETVSREYTGTTVYSTQFWNTKWDTYTSVPTAWSTSYVASPLPTATPNCPYIETPTTTSTIDVFTATTTETYYYNTEFANPVVVGTTINDTSTLYVGGGTTWITSYTWLTTTPIYITYDSYTTTTVTAPTTTLDNACNPTNVVSNIQNIKGVGSDFIHYYYWDLNYDTINQYQCCDYCLHHANCAAWVGGVGECWFKWSDAPPSYGNDTQCCGLAGYLYGIGGEPDSSLYYAAGSGCGYLVSADGS</sequence>